<accession>A0A8I5MY23</accession>
<dbReference type="InterPro" id="IPR035892">
    <property type="entry name" value="C2_domain_sf"/>
</dbReference>
<dbReference type="GeneTree" id="ENSGT00940000160442"/>
<name>A0A8I5MY23_PAPAN</name>
<dbReference type="Proteomes" id="UP000028761">
    <property type="component" value="Chromosome 18"/>
</dbReference>
<sequence>MSAGSERGAAAAPGGLPAPCASKVELRLSCRHLLDRDPLTKSDPSVALLQQAQGQWVQVGRTEVVRSSLHPVFSKVFTVDYYFEEVQRLRFEVYDTHGPSGFSCQEDDFLGGMECTLGQVGAPSPRREEGGWCGGHSRFKADVPAPQGPCWGGQPGSAPPQLLLNSPY</sequence>
<evidence type="ECO:0000256" key="1">
    <source>
        <dbReference type="SAM" id="MobiDB-lite"/>
    </source>
</evidence>
<dbReference type="SMART" id="SM00239">
    <property type="entry name" value="C2"/>
    <property type="match status" value="1"/>
</dbReference>
<dbReference type="AlphaFoldDB" id="A0A8I5MY23"/>
<dbReference type="Ensembl" id="ENSPANT00000076937.1">
    <property type="protein sequence ID" value="ENSPANP00000049718.1"/>
    <property type="gene ID" value="ENSPANG00000046357.1"/>
</dbReference>
<keyword evidence="4" id="KW-1185">Reference proteome</keyword>
<dbReference type="GO" id="GO:0071277">
    <property type="term" value="P:cellular response to calcium ion"/>
    <property type="evidence" value="ECO:0007669"/>
    <property type="project" value="TreeGrafter"/>
</dbReference>
<evidence type="ECO:0000259" key="2">
    <source>
        <dbReference type="PROSITE" id="PS50004"/>
    </source>
</evidence>
<organism evidence="3 4">
    <name type="scientific">Papio anubis</name>
    <name type="common">Olive baboon</name>
    <dbReference type="NCBI Taxonomy" id="9555"/>
    <lineage>
        <taxon>Eukaryota</taxon>
        <taxon>Metazoa</taxon>
        <taxon>Chordata</taxon>
        <taxon>Craniata</taxon>
        <taxon>Vertebrata</taxon>
        <taxon>Euteleostomi</taxon>
        <taxon>Mammalia</taxon>
        <taxon>Eutheria</taxon>
        <taxon>Euarchontoglires</taxon>
        <taxon>Primates</taxon>
        <taxon>Haplorrhini</taxon>
        <taxon>Catarrhini</taxon>
        <taxon>Cercopithecidae</taxon>
        <taxon>Cercopithecinae</taxon>
        <taxon>Papio</taxon>
    </lineage>
</organism>
<dbReference type="Pfam" id="PF00168">
    <property type="entry name" value="C2"/>
    <property type="match status" value="1"/>
</dbReference>
<dbReference type="PANTHER" id="PTHR10857:SF6">
    <property type="entry name" value="COPINE-7"/>
    <property type="match status" value="1"/>
</dbReference>
<dbReference type="OMA" id="GGHSRFK"/>
<reference evidence="3 4" key="1">
    <citation type="submission" date="2012-03" db="EMBL/GenBank/DDBJ databases">
        <title>Whole Genome Assembly of Papio anubis.</title>
        <authorList>
            <person name="Liu Y.L."/>
            <person name="Abraham K.A."/>
            <person name="Akbar H.A."/>
            <person name="Ali S.A."/>
            <person name="Anosike U.A."/>
            <person name="Aqrawi P.A."/>
            <person name="Arias F.A."/>
            <person name="Attaway T.A."/>
            <person name="Awwad R.A."/>
            <person name="Babu C.B."/>
            <person name="Bandaranaike D.B."/>
            <person name="Battles P.B."/>
            <person name="Bell A.B."/>
            <person name="Beltran B.B."/>
            <person name="Berhane-Mersha D.B."/>
            <person name="Bess C.B."/>
            <person name="Bickham C.B."/>
            <person name="Bolden T.B."/>
            <person name="Carter K.C."/>
            <person name="Chau D.C."/>
            <person name="Chavez A.C."/>
            <person name="Clerc-Blankenburg K.C."/>
            <person name="Coyle M.C."/>
            <person name="Dao M.D."/>
            <person name="Davila M.L.D."/>
            <person name="Davy-Carroll L.D."/>
            <person name="Denson S.D."/>
            <person name="Dinh H.D."/>
            <person name="Fernandez S.F."/>
            <person name="Fernando P.F."/>
            <person name="Forbes L.F."/>
            <person name="Francis C.F."/>
            <person name="Francisco L.F."/>
            <person name="Fu Q.F."/>
            <person name="Garcia-Iii R.G."/>
            <person name="Garrett T.G."/>
            <person name="Gross S.G."/>
            <person name="Gubbala S.G."/>
            <person name="Hirani K.H."/>
            <person name="Hogues M.H."/>
            <person name="Hollins B.H."/>
            <person name="Jackson L.J."/>
            <person name="Javaid M.J."/>
            <person name="Jhangiani S.J."/>
            <person name="Johnson A.J."/>
            <person name="Johnson B.J."/>
            <person name="Jones J.J."/>
            <person name="Joshi V.J."/>
            <person name="Kalu J.K."/>
            <person name="Khan N.K."/>
            <person name="Korchina V.K."/>
            <person name="Kovar C.K."/>
            <person name="Lago L.L."/>
            <person name="Lara F.L."/>
            <person name="Le T.-K.L."/>
            <person name="Lee S.L."/>
            <person name="Legall-Iii F.L."/>
            <person name="Lemon S.L."/>
            <person name="Liu J.L."/>
            <person name="Liu Y.-S.L."/>
            <person name="Liyanage D.L."/>
            <person name="Lopez J.L."/>
            <person name="Lorensuhewa L.L."/>
            <person name="Mata R.M."/>
            <person name="Mathew T.M."/>
            <person name="Mercado C.M."/>
            <person name="Mercado I.M."/>
            <person name="Morales K.M."/>
            <person name="Morgan M.M."/>
            <person name="Munidasa M.M."/>
            <person name="Ngo D.N."/>
            <person name="Nguyen L.N."/>
            <person name="Nguyen T.N."/>
            <person name="Nguyen N.N."/>
            <person name="Obregon M.O."/>
            <person name="Okwuonu G.O."/>
            <person name="Ongeri F.O."/>
            <person name="Onwere C.O."/>
            <person name="Osifeso I.O."/>
            <person name="Parra A.P."/>
            <person name="Patil S.P."/>
            <person name="Perez A.P."/>
            <person name="Perez Y.P."/>
            <person name="Pham C.P."/>
            <person name="Pu L.-L.P."/>
            <person name="Puazo M.P."/>
            <person name="Quiroz J.Q."/>
            <person name="Rouhana J.R."/>
            <person name="Ruiz M.R."/>
            <person name="Ruiz S.-J.R."/>
            <person name="Saada N.S."/>
            <person name="Santibanez J.S."/>
            <person name="Scheel M.S."/>
            <person name="Schneider B.S."/>
            <person name="Simmons D.S."/>
            <person name="Sisson I.S."/>
            <person name="Tang L.-Y.T."/>
            <person name="Thornton R.T."/>
            <person name="Tisius J.T."/>
            <person name="Toledanes G.T."/>
            <person name="Trejos Z.T."/>
            <person name="Usmani K.U."/>
            <person name="Varghese R.V."/>
            <person name="Vattathil S.V."/>
            <person name="Vee V.V."/>
            <person name="Walker D.W."/>
            <person name="Weissenberger G.W."/>
            <person name="White C.W."/>
            <person name="Williams A.W."/>
            <person name="Woodworth J.W."/>
            <person name="Wright R.W."/>
            <person name="Zhu Y.Z."/>
            <person name="Han Y.H."/>
            <person name="Newsham I.N."/>
            <person name="Nazareth L.N."/>
            <person name="Worley K.W."/>
            <person name="Muzny D.M."/>
            <person name="Rogers J.R."/>
            <person name="Gibbs R.G."/>
        </authorList>
    </citation>
    <scope>NUCLEOTIDE SEQUENCE [LARGE SCALE GENOMIC DNA]</scope>
</reference>
<evidence type="ECO:0000313" key="4">
    <source>
        <dbReference type="Proteomes" id="UP000028761"/>
    </source>
</evidence>
<feature type="region of interest" description="Disordered" evidence="1">
    <location>
        <begin position="144"/>
        <end position="168"/>
    </location>
</feature>
<dbReference type="SUPFAM" id="SSF49562">
    <property type="entry name" value="C2 domain (Calcium/lipid-binding domain, CaLB)"/>
    <property type="match status" value="1"/>
</dbReference>
<reference evidence="3" key="2">
    <citation type="submission" date="2025-08" db="UniProtKB">
        <authorList>
            <consortium name="Ensembl"/>
        </authorList>
    </citation>
    <scope>IDENTIFICATION</scope>
</reference>
<dbReference type="InterPro" id="IPR045052">
    <property type="entry name" value="Copine"/>
</dbReference>
<protein>
    <recommendedName>
        <fullName evidence="2">C2 domain-containing protein</fullName>
    </recommendedName>
</protein>
<dbReference type="Gene3D" id="2.60.40.150">
    <property type="entry name" value="C2 domain"/>
    <property type="match status" value="1"/>
</dbReference>
<dbReference type="GO" id="GO:0005886">
    <property type="term" value="C:plasma membrane"/>
    <property type="evidence" value="ECO:0007669"/>
    <property type="project" value="TreeGrafter"/>
</dbReference>
<proteinExistence type="predicted"/>
<evidence type="ECO:0000313" key="3">
    <source>
        <dbReference type="Ensembl" id="ENSPANP00000049718.1"/>
    </source>
</evidence>
<dbReference type="PANTHER" id="PTHR10857">
    <property type="entry name" value="COPINE"/>
    <property type="match status" value="1"/>
</dbReference>
<feature type="domain" description="C2" evidence="2">
    <location>
        <begin position="2"/>
        <end position="133"/>
    </location>
</feature>
<dbReference type="PROSITE" id="PS50004">
    <property type="entry name" value="C2"/>
    <property type="match status" value="1"/>
</dbReference>
<dbReference type="GO" id="GO:0005544">
    <property type="term" value="F:calcium-dependent phospholipid binding"/>
    <property type="evidence" value="ECO:0007669"/>
    <property type="project" value="InterPro"/>
</dbReference>
<reference evidence="3" key="3">
    <citation type="submission" date="2025-09" db="UniProtKB">
        <authorList>
            <consortium name="Ensembl"/>
        </authorList>
    </citation>
    <scope>IDENTIFICATION</scope>
</reference>
<dbReference type="InterPro" id="IPR000008">
    <property type="entry name" value="C2_dom"/>
</dbReference>
<dbReference type="CDD" id="cd04048">
    <property type="entry name" value="C2A_Copine"/>
    <property type="match status" value="1"/>
</dbReference>
<dbReference type="FunFam" id="2.60.40.150:FF:000163">
    <property type="entry name" value="Copine 7"/>
    <property type="match status" value="1"/>
</dbReference>